<organism evidence="1 2">
    <name type="scientific">Paenibacillus terrae (strain HPL-003)</name>
    <dbReference type="NCBI Taxonomy" id="985665"/>
    <lineage>
        <taxon>Bacteria</taxon>
        <taxon>Bacillati</taxon>
        <taxon>Bacillota</taxon>
        <taxon>Bacilli</taxon>
        <taxon>Bacillales</taxon>
        <taxon>Paenibacillaceae</taxon>
        <taxon>Paenibacillus</taxon>
    </lineage>
</organism>
<proteinExistence type="predicted"/>
<dbReference type="KEGG" id="pta:HPL003_16895"/>
<name>G7W4G8_PAETH</name>
<reference evidence="1 2" key="3">
    <citation type="journal article" date="2012" name="J. Bacteriol.">
        <title>Genome Sequence of Paenibacillus terrae HPL-003, a Xylanase-Producing Bacterium Isolated from Soil Found in Forest Residue.</title>
        <authorList>
            <person name="Shin S.H."/>
            <person name="Kim S."/>
            <person name="Kim J.Y."/>
            <person name="Song H.Y."/>
            <person name="Cho S.J."/>
            <person name="Kim D.R."/>
            <person name="Lee K.I."/>
            <person name="Lim H.K."/>
            <person name="Park N.J."/>
            <person name="Hwang I.T."/>
            <person name="Yang K.S."/>
        </authorList>
    </citation>
    <scope>NUCLEOTIDE SEQUENCE [LARGE SCALE GENOMIC DNA]</scope>
    <source>
        <strain evidence="1 2">HPL-003</strain>
    </source>
</reference>
<dbReference type="Proteomes" id="UP000005876">
    <property type="component" value="Chromosome"/>
</dbReference>
<reference key="2">
    <citation type="submission" date="2011-11" db="EMBL/GenBank/DDBJ databases">
        <authorList>
            <person name="Shin S.H."/>
            <person name="Kim S."/>
            <person name="Kim J.Y."/>
        </authorList>
    </citation>
    <scope>NUCLEOTIDE SEQUENCE</scope>
    <source>
        <strain>HPL-003</strain>
    </source>
</reference>
<protein>
    <submittedName>
        <fullName evidence="1">Uncharacterized protein</fullName>
    </submittedName>
</protein>
<dbReference type="HOGENOM" id="CLU_3255125_0_0_9"/>
<sequence length="42" mass="4399">MIASIKLIKKGVLLVVGQYGVIPVGKNVRAVSCAVAWDAAFI</sequence>
<reference evidence="2" key="1">
    <citation type="submission" date="2011-11" db="EMBL/GenBank/DDBJ databases">
        <title>Complete sequence of Paenibacillus terrae HPL-003.</title>
        <authorList>
            <person name="Shin S.H."/>
            <person name="Kim S."/>
            <person name="Kim J.Y."/>
        </authorList>
    </citation>
    <scope>NUCLEOTIDE SEQUENCE [LARGE SCALE GENOMIC DNA]</scope>
    <source>
        <strain evidence="2">HPL-003</strain>
    </source>
</reference>
<dbReference type="STRING" id="985665.HPL003_16895"/>
<accession>G7W4G8</accession>
<evidence type="ECO:0000313" key="2">
    <source>
        <dbReference type="Proteomes" id="UP000005876"/>
    </source>
</evidence>
<dbReference type="EMBL" id="CP003107">
    <property type="protein sequence ID" value="AET60125.1"/>
    <property type="molecule type" value="Genomic_DNA"/>
</dbReference>
<gene>
    <name evidence="1" type="ordered locus">HPL003_16895</name>
</gene>
<dbReference type="AlphaFoldDB" id="G7W4G8"/>
<evidence type="ECO:0000313" key="1">
    <source>
        <dbReference type="EMBL" id="AET60125.1"/>
    </source>
</evidence>